<comment type="cofactor">
    <cofactor evidence="8">
        <name>Mg(2+)</name>
        <dbReference type="ChEBI" id="CHEBI:18420"/>
    </cofactor>
</comment>
<dbReference type="Pfam" id="PF01648">
    <property type="entry name" value="ACPS"/>
    <property type="match status" value="1"/>
</dbReference>
<keyword evidence="6 8" id="KW-0443">Lipid metabolism</keyword>
<keyword evidence="2 8" id="KW-0808">Transferase</keyword>
<dbReference type="NCBIfam" id="TIGR00516">
    <property type="entry name" value="acpS"/>
    <property type="match status" value="1"/>
</dbReference>
<sequence length="182" mass="19332">MTTVRIGVDLLGVARMTRLLADHPDSLPELFTPREMAYCGRKRHRDQHLAGRFAAKEAVLKSFGTGLGPRMRWTDVEIVNGALGKPDVKLHGEVADRARRRGLVGIDLSLSHSADLVVAGAVTIWDEEATGASDETPAHASTSDETPAHASTSDETPAHASTSDETPAHASTSDEEAACASI</sequence>
<comment type="caution">
    <text evidence="11">The sequence shown here is derived from an EMBL/GenBank/DDBJ whole genome shotgun (WGS) entry which is preliminary data.</text>
</comment>
<evidence type="ECO:0000256" key="3">
    <source>
        <dbReference type="ARBA" id="ARBA00022723"/>
    </source>
</evidence>
<comment type="catalytic activity">
    <reaction evidence="8">
        <text>apo-[ACP] + CoA = holo-[ACP] + adenosine 3',5'-bisphosphate + H(+)</text>
        <dbReference type="Rhea" id="RHEA:12068"/>
        <dbReference type="Rhea" id="RHEA-COMP:9685"/>
        <dbReference type="Rhea" id="RHEA-COMP:9690"/>
        <dbReference type="ChEBI" id="CHEBI:15378"/>
        <dbReference type="ChEBI" id="CHEBI:29999"/>
        <dbReference type="ChEBI" id="CHEBI:57287"/>
        <dbReference type="ChEBI" id="CHEBI:58343"/>
        <dbReference type="ChEBI" id="CHEBI:64479"/>
        <dbReference type="EC" id="2.7.8.7"/>
    </reaction>
</comment>
<evidence type="ECO:0000256" key="5">
    <source>
        <dbReference type="ARBA" id="ARBA00022842"/>
    </source>
</evidence>
<evidence type="ECO:0000256" key="8">
    <source>
        <dbReference type="HAMAP-Rule" id="MF_00101"/>
    </source>
</evidence>
<dbReference type="Gene3D" id="3.90.470.20">
    <property type="entry name" value="4'-phosphopantetheinyl transferase domain"/>
    <property type="match status" value="1"/>
</dbReference>
<gene>
    <name evidence="8 11" type="primary">acpS</name>
    <name evidence="11" type="ORF">ACFPZ3_23790</name>
</gene>
<dbReference type="InterPro" id="IPR004568">
    <property type="entry name" value="Ppantetheine-prot_Trfase_dom"/>
</dbReference>
<accession>A0ABW1CPS9</accession>
<evidence type="ECO:0000256" key="7">
    <source>
        <dbReference type="ARBA" id="ARBA00023160"/>
    </source>
</evidence>
<comment type="subcellular location">
    <subcellularLocation>
        <location evidence="8">Cytoplasm</location>
    </subcellularLocation>
</comment>
<dbReference type="HAMAP" id="MF_00101">
    <property type="entry name" value="AcpS"/>
    <property type="match status" value="1"/>
</dbReference>
<proteinExistence type="inferred from homology"/>
<feature type="binding site" evidence="8">
    <location>
        <position position="57"/>
    </location>
    <ligand>
        <name>Mg(2+)</name>
        <dbReference type="ChEBI" id="CHEBI:18420"/>
    </ligand>
</feature>
<comment type="function">
    <text evidence="8">Transfers the 4'-phosphopantetheine moiety from coenzyme A to a Ser of acyl-carrier-protein.</text>
</comment>
<evidence type="ECO:0000313" key="11">
    <source>
        <dbReference type="EMBL" id="MFC5826905.1"/>
    </source>
</evidence>
<evidence type="ECO:0000259" key="10">
    <source>
        <dbReference type="Pfam" id="PF01648"/>
    </source>
</evidence>
<feature type="compositionally biased region" description="Polar residues" evidence="9">
    <location>
        <begin position="139"/>
        <end position="171"/>
    </location>
</feature>
<keyword evidence="4 8" id="KW-0276">Fatty acid metabolism</keyword>
<evidence type="ECO:0000256" key="4">
    <source>
        <dbReference type="ARBA" id="ARBA00022832"/>
    </source>
</evidence>
<keyword evidence="12" id="KW-1185">Reference proteome</keyword>
<dbReference type="EMBL" id="JBHSPA010000027">
    <property type="protein sequence ID" value="MFC5826905.1"/>
    <property type="molecule type" value="Genomic_DNA"/>
</dbReference>
<evidence type="ECO:0000256" key="2">
    <source>
        <dbReference type="ARBA" id="ARBA00022679"/>
    </source>
</evidence>
<dbReference type="NCBIfam" id="TIGR00556">
    <property type="entry name" value="pantethn_trn"/>
    <property type="match status" value="1"/>
</dbReference>
<name>A0ABW1CPS9_9ACTN</name>
<dbReference type="InterPro" id="IPR002582">
    <property type="entry name" value="ACPS"/>
</dbReference>
<dbReference type="SUPFAM" id="SSF56214">
    <property type="entry name" value="4'-phosphopantetheinyl transferase"/>
    <property type="match status" value="1"/>
</dbReference>
<reference evidence="12" key="1">
    <citation type="journal article" date="2019" name="Int. J. Syst. Evol. Microbiol.">
        <title>The Global Catalogue of Microorganisms (GCM) 10K type strain sequencing project: providing services to taxonomists for standard genome sequencing and annotation.</title>
        <authorList>
            <consortium name="The Broad Institute Genomics Platform"/>
            <consortium name="The Broad Institute Genome Sequencing Center for Infectious Disease"/>
            <person name="Wu L."/>
            <person name="Ma J."/>
        </authorList>
    </citation>
    <scope>NUCLEOTIDE SEQUENCE [LARGE SCALE GENOMIC DNA]</scope>
    <source>
        <strain evidence="12">CCUG 53903</strain>
    </source>
</reference>
<dbReference type="Proteomes" id="UP001596058">
    <property type="component" value="Unassembled WGS sequence"/>
</dbReference>
<keyword evidence="3 8" id="KW-0479">Metal-binding</keyword>
<feature type="region of interest" description="Disordered" evidence="9">
    <location>
        <begin position="128"/>
        <end position="182"/>
    </location>
</feature>
<dbReference type="InterPro" id="IPR008278">
    <property type="entry name" value="4-PPantetheinyl_Trfase_dom"/>
</dbReference>
<evidence type="ECO:0000313" key="12">
    <source>
        <dbReference type="Proteomes" id="UP001596058"/>
    </source>
</evidence>
<evidence type="ECO:0000256" key="6">
    <source>
        <dbReference type="ARBA" id="ARBA00023098"/>
    </source>
</evidence>
<keyword evidence="1 8" id="KW-0444">Lipid biosynthesis</keyword>
<dbReference type="GO" id="GO:0008897">
    <property type="term" value="F:holo-[acyl-carrier-protein] synthase activity"/>
    <property type="evidence" value="ECO:0007669"/>
    <property type="project" value="UniProtKB-EC"/>
</dbReference>
<keyword evidence="5 8" id="KW-0460">Magnesium</keyword>
<feature type="domain" description="4'-phosphopantetheinyl transferase" evidence="10">
    <location>
        <begin position="5"/>
        <end position="99"/>
    </location>
</feature>
<protein>
    <recommendedName>
        <fullName evidence="8">Holo-[acyl-carrier-protein] synthase</fullName>
        <shortName evidence="8">Holo-ACP synthase</shortName>
        <ecNumber evidence="8">2.7.8.7</ecNumber>
    </recommendedName>
    <alternativeName>
        <fullName evidence="8">4'-phosphopantetheinyl transferase AcpS</fullName>
    </alternativeName>
</protein>
<feature type="binding site" evidence="8">
    <location>
        <position position="9"/>
    </location>
    <ligand>
        <name>Mg(2+)</name>
        <dbReference type="ChEBI" id="CHEBI:18420"/>
    </ligand>
</feature>
<feature type="compositionally biased region" description="Acidic residues" evidence="9">
    <location>
        <begin position="173"/>
        <end position="182"/>
    </location>
</feature>
<keyword evidence="8" id="KW-0963">Cytoplasm</keyword>
<dbReference type="EC" id="2.7.8.7" evidence="8"/>
<evidence type="ECO:0000256" key="1">
    <source>
        <dbReference type="ARBA" id="ARBA00022516"/>
    </source>
</evidence>
<organism evidence="11 12">
    <name type="scientific">Nonomuraea insulae</name>
    <dbReference type="NCBI Taxonomy" id="1616787"/>
    <lineage>
        <taxon>Bacteria</taxon>
        <taxon>Bacillati</taxon>
        <taxon>Actinomycetota</taxon>
        <taxon>Actinomycetes</taxon>
        <taxon>Streptosporangiales</taxon>
        <taxon>Streptosporangiaceae</taxon>
        <taxon>Nonomuraea</taxon>
    </lineage>
</organism>
<dbReference type="InterPro" id="IPR037143">
    <property type="entry name" value="4-PPantetheinyl_Trfase_dom_sf"/>
</dbReference>
<keyword evidence="7 8" id="KW-0275">Fatty acid biosynthesis</keyword>
<comment type="similarity">
    <text evidence="8">Belongs to the P-Pant transferase superfamily. AcpS family.</text>
</comment>
<dbReference type="RefSeq" id="WP_379516411.1">
    <property type="nucleotide sequence ID" value="NZ_JBHSPA010000027.1"/>
</dbReference>
<evidence type="ECO:0000256" key="9">
    <source>
        <dbReference type="SAM" id="MobiDB-lite"/>
    </source>
</evidence>